<keyword evidence="6" id="KW-1185">Reference proteome</keyword>
<dbReference type="InterPro" id="IPR014036">
    <property type="entry name" value="DeoR-like_C"/>
</dbReference>
<dbReference type="SMART" id="SM01134">
    <property type="entry name" value="DeoRC"/>
    <property type="match status" value="1"/>
</dbReference>
<dbReference type="Gene3D" id="1.10.10.10">
    <property type="entry name" value="Winged helix-like DNA-binding domain superfamily/Winged helix DNA-binding domain"/>
    <property type="match status" value="1"/>
</dbReference>
<reference evidence="5 6" key="1">
    <citation type="submission" date="2019-03" db="EMBL/GenBank/DDBJ databases">
        <title>Genomic Encyclopedia of Type Strains, Phase IV (KMG-IV): sequencing the most valuable type-strain genomes for metagenomic binning, comparative biology and taxonomic classification.</title>
        <authorList>
            <person name="Goeker M."/>
        </authorList>
    </citation>
    <scope>NUCLEOTIDE SEQUENCE [LARGE SCALE GENOMIC DNA]</scope>
    <source>
        <strain evidence="5 6">DSM 18401</strain>
    </source>
</reference>
<evidence type="ECO:0000256" key="2">
    <source>
        <dbReference type="ARBA" id="ARBA00023125"/>
    </source>
</evidence>
<dbReference type="AlphaFoldDB" id="A0A4R2CQB8"/>
<keyword evidence="3" id="KW-0804">Transcription</keyword>
<dbReference type="GO" id="GO:0003677">
    <property type="term" value="F:DNA binding"/>
    <property type="evidence" value="ECO:0007669"/>
    <property type="project" value="UniProtKB-KW"/>
</dbReference>
<protein>
    <submittedName>
        <fullName evidence="5">DeoR family transcriptional regulator</fullName>
    </submittedName>
</protein>
<feature type="domain" description="HTH deoR-type" evidence="4">
    <location>
        <begin position="3"/>
        <end position="58"/>
    </location>
</feature>
<dbReference type="PANTHER" id="PTHR30363:SF44">
    <property type="entry name" value="AGA OPERON TRANSCRIPTIONAL REPRESSOR-RELATED"/>
    <property type="match status" value="1"/>
</dbReference>
<dbReference type="InterPro" id="IPR018356">
    <property type="entry name" value="Tscrpt_reg_HTH_DeoR_CS"/>
</dbReference>
<dbReference type="SUPFAM" id="SSF100950">
    <property type="entry name" value="NagB/RpiA/CoA transferase-like"/>
    <property type="match status" value="1"/>
</dbReference>
<gene>
    <name evidence="5" type="ORF">EV665_11013</name>
</gene>
<comment type="caution">
    <text evidence="5">The sequence shown here is derived from an EMBL/GenBank/DDBJ whole genome shotgun (WGS) entry which is preliminary data.</text>
</comment>
<evidence type="ECO:0000256" key="1">
    <source>
        <dbReference type="ARBA" id="ARBA00023015"/>
    </source>
</evidence>
<keyword evidence="1" id="KW-0805">Transcription regulation</keyword>
<proteinExistence type="predicted"/>
<dbReference type="SMART" id="SM00420">
    <property type="entry name" value="HTH_DEOR"/>
    <property type="match status" value="1"/>
</dbReference>
<dbReference type="PROSITE" id="PS51000">
    <property type="entry name" value="HTH_DEOR_2"/>
    <property type="match status" value="1"/>
</dbReference>
<dbReference type="Pfam" id="PF00455">
    <property type="entry name" value="DeoRC"/>
    <property type="match status" value="1"/>
</dbReference>
<dbReference type="InterPro" id="IPR001034">
    <property type="entry name" value="DeoR_HTH"/>
</dbReference>
<dbReference type="PRINTS" id="PR00037">
    <property type="entry name" value="HTHLACR"/>
</dbReference>
<dbReference type="PANTHER" id="PTHR30363">
    <property type="entry name" value="HTH-TYPE TRANSCRIPTIONAL REGULATOR SRLR-RELATED"/>
    <property type="match status" value="1"/>
</dbReference>
<dbReference type="RefSeq" id="WP_133034973.1">
    <property type="nucleotide sequence ID" value="NZ_BAABEI010000007.1"/>
</dbReference>
<evidence type="ECO:0000256" key="3">
    <source>
        <dbReference type="ARBA" id="ARBA00023163"/>
    </source>
</evidence>
<dbReference type="Gene3D" id="3.40.50.1360">
    <property type="match status" value="1"/>
</dbReference>
<dbReference type="InterPro" id="IPR050313">
    <property type="entry name" value="Carb_Metab_HTH_regulators"/>
</dbReference>
<organism evidence="5 6">
    <name type="scientific">Shinella granuli</name>
    <dbReference type="NCBI Taxonomy" id="323621"/>
    <lineage>
        <taxon>Bacteria</taxon>
        <taxon>Pseudomonadati</taxon>
        <taxon>Pseudomonadota</taxon>
        <taxon>Alphaproteobacteria</taxon>
        <taxon>Hyphomicrobiales</taxon>
        <taxon>Rhizobiaceae</taxon>
        <taxon>Shinella</taxon>
    </lineage>
</organism>
<evidence type="ECO:0000259" key="4">
    <source>
        <dbReference type="PROSITE" id="PS51000"/>
    </source>
</evidence>
<dbReference type="EMBL" id="SLVX01000010">
    <property type="protein sequence ID" value="TCN43417.1"/>
    <property type="molecule type" value="Genomic_DNA"/>
</dbReference>
<dbReference type="InterPro" id="IPR036388">
    <property type="entry name" value="WH-like_DNA-bd_sf"/>
</dbReference>
<dbReference type="GO" id="GO:0003700">
    <property type="term" value="F:DNA-binding transcription factor activity"/>
    <property type="evidence" value="ECO:0007669"/>
    <property type="project" value="InterPro"/>
</dbReference>
<dbReference type="SUPFAM" id="SSF46785">
    <property type="entry name" value="Winged helix' DNA-binding domain"/>
    <property type="match status" value="1"/>
</dbReference>
<keyword evidence="2" id="KW-0238">DNA-binding</keyword>
<sequence>MWQEERQQKIRDLLAAFGQVSTDRISQSFGVARETIRRDLVEMEQAGELRRVRGGAVPLVREAFSFQVRHTQRLQEKRAIAATALPFLRNGMTLFMDAGSTTTVMSETIAGPNGLTDLTVITNSFDVARNLTEPTGEPSRRFRVLMLGGEFKQDPNETVGAVAINEIHRYQADLAMVVPWGVDAVKGASDFYLYGAEVARAMVQNSGQTMILADHSKIGAPPRTVFCPPDEIDILVTDAKARDNPSFEAILEKLPKVVVAE</sequence>
<dbReference type="PROSITE" id="PS00894">
    <property type="entry name" value="HTH_DEOR_1"/>
    <property type="match status" value="1"/>
</dbReference>
<dbReference type="InterPro" id="IPR036390">
    <property type="entry name" value="WH_DNA-bd_sf"/>
</dbReference>
<accession>A0A4R2CQB8</accession>
<name>A0A4R2CQB8_SHIGR</name>
<evidence type="ECO:0000313" key="6">
    <source>
        <dbReference type="Proteomes" id="UP000295351"/>
    </source>
</evidence>
<evidence type="ECO:0000313" key="5">
    <source>
        <dbReference type="EMBL" id="TCN43417.1"/>
    </source>
</evidence>
<dbReference type="Pfam" id="PF08220">
    <property type="entry name" value="HTH_DeoR"/>
    <property type="match status" value="1"/>
</dbReference>
<dbReference type="InterPro" id="IPR037171">
    <property type="entry name" value="NagB/RpiA_transferase-like"/>
</dbReference>
<dbReference type="Proteomes" id="UP000295351">
    <property type="component" value="Unassembled WGS sequence"/>
</dbReference>